<evidence type="ECO:0000313" key="3">
    <source>
        <dbReference type="Proteomes" id="UP001479436"/>
    </source>
</evidence>
<feature type="region of interest" description="Disordered" evidence="1">
    <location>
        <begin position="138"/>
        <end position="166"/>
    </location>
</feature>
<sequence>MSKITATAKNAAGTIQESLGRIFNNEGMIAKGEQKQYEAHEKKLAVEERNAKEYYSSKGVPVESGHGTTHKDEGVQCFYGNALNIDQSFGSPGRDNIEASLSDTHDSKTKVSNDHKVTTSGHSPMFAAASGMHVVENPVGREGSYDLGESCTNMETNAPPQVRPLL</sequence>
<protein>
    <recommendedName>
        <fullName evidence="4">Seed maturation protein</fullName>
    </recommendedName>
</protein>
<reference evidence="2 3" key="1">
    <citation type="submission" date="2023-04" db="EMBL/GenBank/DDBJ databases">
        <title>Genome of Basidiobolus ranarum AG-B5.</title>
        <authorList>
            <person name="Stajich J.E."/>
            <person name="Carter-House D."/>
            <person name="Gryganskyi A."/>
        </authorList>
    </citation>
    <scope>NUCLEOTIDE SEQUENCE [LARGE SCALE GENOMIC DNA]</scope>
    <source>
        <strain evidence="2 3">AG-B5</strain>
    </source>
</reference>
<evidence type="ECO:0008006" key="4">
    <source>
        <dbReference type="Google" id="ProtNLM"/>
    </source>
</evidence>
<evidence type="ECO:0000256" key="1">
    <source>
        <dbReference type="SAM" id="MobiDB-lite"/>
    </source>
</evidence>
<organism evidence="2 3">
    <name type="scientific">Basidiobolus ranarum</name>
    <dbReference type="NCBI Taxonomy" id="34480"/>
    <lineage>
        <taxon>Eukaryota</taxon>
        <taxon>Fungi</taxon>
        <taxon>Fungi incertae sedis</taxon>
        <taxon>Zoopagomycota</taxon>
        <taxon>Entomophthoromycotina</taxon>
        <taxon>Basidiobolomycetes</taxon>
        <taxon>Basidiobolales</taxon>
        <taxon>Basidiobolaceae</taxon>
        <taxon>Basidiobolus</taxon>
    </lineage>
</organism>
<feature type="region of interest" description="Disordered" evidence="1">
    <location>
        <begin position="89"/>
        <end position="117"/>
    </location>
</feature>
<evidence type="ECO:0000313" key="2">
    <source>
        <dbReference type="EMBL" id="KAK9694203.1"/>
    </source>
</evidence>
<feature type="compositionally biased region" description="Basic and acidic residues" evidence="1">
    <location>
        <begin position="103"/>
        <end position="117"/>
    </location>
</feature>
<gene>
    <name evidence="2" type="ORF">K7432_013529</name>
</gene>
<accession>A0ABR2VQP6</accession>
<feature type="compositionally biased region" description="Polar residues" evidence="1">
    <location>
        <begin position="150"/>
        <end position="159"/>
    </location>
</feature>
<name>A0ABR2VQP6_9FUNG</name>
<proteinExistence type="predicted"/>
<comment type="caution">
    <text evidence="2">The sequence shown here is derived from an EMBL/GenBank/DDBJ whole genome shotgun (WGS) entry which is preliminary data.</text>
</comment>
<dbReference type="EMBL" id="JASJQH010008230">
    <property type="protein sequence ID" value="KAK9694203.1"/>
    <property type="molecule type" value="Genomic_DNA"/>
</dbReference>
<keyword evidence="3" id="KW-1185">Reference proteome</keyword>
<dbReference type="Proteomes" id="UP001479436">
    <property type="component" value="Unassembled WGS sequence"/>
</dbReference>